<dbReference type="SUPFAM" id="SSF51735">
    <property type="entry name" value="NAD(P)-binding Rossmann-fold domains"/>
    <property type="match status" value="1"/>
</dbReference>
<evidence type="ECO:0000313" key="4">
    <source>
        <dbReference type="EMBL" id="MXP38453.1"/>
    </source>
</evidence>
<dbReference type="Gene3D" id="3.40.50.720">
    <property type="entry name" value="NAD(P)-binding Rossmann-like Domain"/>
    <property type="match status" value="1"/>
</dbReference>
<protein>
    <submittedName>
        <fullName evidence="3">NAD(P)-dependent dehydrogenase (Short-subunit alcohol dehydrogenase family)</fullName>
    </submittedName>
    <submittedName>
        <fullName evidence="4">SDR family oxidoreductase</fullName>
    </submittedName>
</protein>
<dbReference type="Proteomes" id="UP000430021">
    <property type="component" value="Unassembled WGS sequence"/>
</dbReference>
<comment type="caution">
    <text evidence="4">The sequence shown here is derived from an EMBL/GenBank/DDBJ whole genome shotgun (WGS) entry which is preliminary data.</text>
</comment>
<comment type="similarity">
    <text evidence="1 2">Belongs to the short-chain dehydrogenases/reductases (SDR) family.</text>
</comment>
<organism evidence="4 5">
    <name type="scientific">Erythrobacter ramosus</name>
    <dbReference type="NCBI Taxonomy" id="35811"/>
    <lineage>
        <taxon>Bacteria</taxon>
        <taxon>Pseudomonadati</taxon>
        <taxon>Pseudomonadota</taxon>
        <taxon>Alphaproteobacteria</taxon>
        <taxon>Sphingomonadales</taxon>
        <taxon>Erythrobacteraceae</taxon>
        <taxon>Erythrobacter/Porphyrobacter group</taxon>
        <taxon>Erythrobacter</taxon>
    </lineage>
</organism>
<gene>
    <name evidence="3" type="ORF">FHS52_002437</name>
    <name evidence="4" type="ORF">GRI59_07475</name>
</gene>
<reference evidence="3 6" key="2">
    <citation type="submission" date="2020-08" db="EMBL/GenBank/DDBJ databases">
        <title>Genomic Encyclopedia of Type Strains, Phase IV (KMG-IV): sequencing the most valuable type-strain genomes for metagenomic binning, comparative biology and taxonomic classification.</title>
        <authorList>
            <person name="Goeker M."/>
        </authorList>
    </citation>
    <scope>NUCLEOTIDE SEQUENCE [LARGE SCALE GENOMIC DNA]</scope>
    <source>
        <strain evidence="3 6">DSM 8510</strain>
    </source>
</reference>
<dbReference type="GO" id="GO:0032787">
    <property type="term" value="P:monocarboxylic acid metabolic process"/>
    <property type="evidence" value="ECO:0007669"/>
    <property type="project" value="UniProtKB-ARBA"/>
</dbReference>
<evidence type="ECO:0000313" key="3">
    <source>
        <dbReference type="EMBL" id="MBB3776468.1"/>
    </source>
</evidence>
<evidence type="ECO:0000256" key="1">
    <source>
        <dbReference type="ARBA" id="ARBA00006484"/>
    </source>
</evidence>
<name>A0A6I4UM11_9SPHN</name>
<dbReference type="EMBL" id="JACICE010000002">
    <property type="protein sequence ID" value="MBB3776468.1"/>
    <property type="molecule type" value="Genomic_DNA"/>
</dbReference>
<dbReference type="Proteomes" id="UP000548685">
    <property type="component" value="Unassembled WGS sequence"/>
</dbReference>
<keyword evidence="6" id="KW-1185">Reference proteome</keyword>
<reference evidence="4 5" key="1">
    <citation type="submission" date="2019-12" db="EMBL/GenBank/DDBJ databases">
        <title>Genomic-based taxomic classification of the family Erythrobacteraceae.</title>
        <authorList>
            <person name="Xu L."/>
        </authorList>
    </citation>
    <scope>NUCLEOTIDE SEQUENCE [LARGE SCALE GENOMIC DNA]</scope>
    <source>
        <strain evidence="4 5">JCM 10282</strain>
    </source>
</reference>
<evidence type="ECO:0000313" key="6">
    <source>
        <dbReference type="Proteomes" id="UP000548685"/>
    </source>
</evidence>
<evidence type="ECO:0000313" key="5">
    <source>
        <dbReference type="Proteomes" id="UP000430021"/>
    </source>
</evidence>
<dbReference type="PANTHER" id="PTHR42879">
    <property type="entry name" value="3-OXOACYL-(ACYL-CARRIER-PROTEIN) REDUCTASE"/>
    <property type="match status" value="1"/>
</dbReference>
<dbReference type="InterPro" id="IPR050259">
    <property type="entry name" value="SDR"/>
</dbReference>
<dbReference type="InterPro" id="IPR036291">
    <property type="entry name" value="NAD(P)-bd_dom_sf"/>
</dbReference>
<dbReference type="PANTHER" id="PTHR42879:SF2">
    <property type="entry name" value="3-OXOACYL-[ACYL-CARRIER-PROTEIN] REDUCTASE FABG"/>
    <property type="match status" value="1"/>
</dbReference>
<dbReference type="PRINTS" id="PR00080">
    <property type="entry name" value="SDRFAMILY"/>
</dbReference>
<dbReference type="AlphaFoldDB" id="A0A6I4UM11"/>
<dbReference type="InterPro" id="IPR020904">
    <property type="entry name" value="Sc_DH/Rdtase_CS"/>
</dbReference>
<dbReference type="Pfam" id="PF00106">
    <property type="entry name" value="adh_short"/>
    <property type="match status" value="1"/>
</dbReference>
<dbReference type="EMBL" id="WTYB01000002">
    <property type="protein sequence ID" value="MXP38453.1"/>
    <property type="molecule type" value="Genomic_DNA"/>
</dbReference>
<dbReference type="PROSITE" id="PS00061">
    <property type="entry name" value="ADH_SHORT"/>
    <property type="match status" value="1"/>
</dbReference>
<dbReference type="OrthoDB" id="7500984at2"/>
<dbReference type="CDD" id="cd05233">
    <property type="entry name" value="SDR_c"/>
    <property type="match status" value="1"/>
</dbReference>
<evidence type="ECO:0000256" key="2">
    <source>
        <dbReference type="RuleBase" id="RU000363"/>
    </source>
</evidence>
<dbReference type="FunFam" id="3.40.50.720:FF:000084">
    <property type="entry name" value="Short-chain dehydrogenase reductase"/>
    <property type="match status" value="1"/>
</dbReference>
<dbReference type="RefSeq" id="WP_160760607.1">
    <property type="nucleotide sequence ID" value="NZ_BAAADZ010000010.1"/>
</dbReference>
<dbReference type="InterPro" id="IPR002347">
    <property type="entry name" value="SDR_fam"/>
</dbReference>
<dbReference type="PRINTS" id="PR00081">
    <property type="entry name" value="GDHRDH"/>
</dbReference>
<accession>A0A6I4UM11</accession>
<proteinExistence type="inferred from homology"/>
<sequence length="273" mass="27877">MQGPLAGKAAIVTGAARGQGRAIALALAEAGADVAICDVGAAAMPTVGYAMGGALDDVARAIEAQGRKAVAMACDVRDQSQIDAFMAATLEAFGRLDILVNNAGILTGGRPAHELDDAMWTTMIDINLTGAWRMARAAVPVMIVGGEGGRIVNIASVAGHVGTPGYAHYCASKHGLMGLTRAMAGELAGERITVNALCPGLVDTPMVAHATDEVAAARGLSTEEAYELQLTPHLIKEKITAEQSAAAVMYLVSEPARVVTGSALMIDAGWSAV</sequence>